<comment type="caution">
    <text evidence="3">The sequence shown here is derived from an EMBL/GenBank/DDBJ whole genome shotgun (WGS) entry which is preliminary data.</text>
</comment>
<feature type="signal peptide" evidence="2">
    <location>
        <begin position="1"/>
        <end position="25"/>
    </location>
</feature>
<evidence type="ECO:0000313" key="3">
    <source>
        <dbReference type="EMBL" id="GJE85673.1"/>
    </source>
</evidence>
<proteinExistence type="predicted"/>
<dbReference type="AlphaFoldDB" id="A0A9P3FZX0"/>
<protein>
    <submittedName>
        <fullName evidence="3">Uncharacterized protein</fullName>
    </submittedName>
</protein>
<evidence type="ECO:0000313" key="4">
    <source>
        <dbReference type="Proteomes" id="UP000703269"/>
    </source>
</evidence>
<accession>A0A9P3FZX0</accession>
<dbReference type="Proteomes" id="UP000703269">
    <property type="component" value="Unassembled WGS sequence"/>
</dbReference>
<reference evidence="3 4" key="1">
    <citation type="submission" date="2021-08" db="EMBL/GenBank/DDBJ databases">
        <title>Draft Genome Sequence of Phanerochaete sordida strain YK-624.</title>
        <authorList>
            <person name="Mori T."/>
            <person name="Dohra H."/>
            <person name="Suzuki T."/>
            <person name="Kawagishi H."/>
            <person name="Hirai H."/>
        </authorList>
    </citation>
    <scope>NUCLEOTIDE SEQUENCE [LARGE SCALE GENOMIC DNA]</scope>
    <source>
        <strain evidence="3 4">YK-624</strain>
    </source>
</reference>
<feature type="chain" id="PRO_5040273001" evidence="2">
    <location>
        <begin position="26"/>
        <end position="209"/>
    </location>
</feature>
<evidence type="ECO:0000256" key="1">
    <source>
        <dbReference type="SAM" id="MobiDB-lite"/>
    </source>
</evidence>
<keyword evidence="4" id="KW-1185">Reference proteome</keyword>
<evidence type="ECO:0000256" key="2">
    <source>
        <dbReference type="SAM" id="SignalP"/>
    </source>
</evidence>
<name>A0A9P3FZX0_9APHY</name>
<feature type="region of interest" description="Disordered" evidence="1">
    <location>
        <begin position="63"/>
        <end position="107"/>
    </location>
</feature>
<keyword evidence="2" id="KW-0732">Signal</keyword>
<gene>
    <name evidence="3" type="ORF">PsYK624_017520</name>
</gene>
<organism evidence="3 4">
    <name type="scientific">Phanerochaete sordida</name>
    <dbReference type="NCBI Taxonomy" id="48140"/>
    <lineage>
        <taxon>Eukaryota</taxon>
        <taxon>Fungi</taxon>
        <taxon>Dikarya</taxon>
        <taxon>Basidiomycota</taxon>
        <taxon>Agaricomycotina</taxon>
        <taxon>Agaricomycetes</taxon>
        <taxon>Polyporales</taxon>
        <taxon>Phanerochaetaceae</taxon>
        <taxon>Phanerochaete</taxon>
    </lineage>
</organism>
<feature type="compositionally biased region" description="Low complexity" evidence="1">
    <location>
        <begin position="63"/>
        <end position="93"/>
    </location>
</feature>
<sequence>MARTMYHHCSAILLSIALLAVSVLSQTITTTDLLGETIVEVITIDPLLGLPTTQTLQTLTDPLAATPTSSTTDPLALPPATSSTTSSITTPLAPATPVPQGPVGAPPATTLAGPTVYTYTTTDANGATIGVVDTFTPIYAPSTPYTAMSTGTILPYSQWLSMVGGASAAASAEAQLSSGSQSLKLGGSMLHSMTGCLAGILAGAWVVLA</sequence>
<dbReference type="OrthoDB" id="3257429at2759"/>
<dbReference type="EMBL" id="BPQB01000002">
    <property type="protein sequence ID" value="GJE85673.1"/>
    <property type="molecule type" value="Genomic_DNA"/>
</dbReference>